<feature type="compositionally biased region" description="Basic residues" evidence="1">
    <location>
        <begin position="536"/>
        <end position="548"/>
    </location>
</feature>
<feature type="region of interest" description="Disordered" evidence="1">
    <location>
        <begin position="518"/>
        <end position="548"/>
    </location>
</feature>
<comment type="caution">
    <text evidence="2">The sequence shown here is derived from an EMBL/GenBank/DDBJ whole genome shotgun (WGS) entry which is preliminary data.</text>
</comment>
<evidence type="ECO:0000313" key="2">
    <source>
        <dbReference type="EMBL" id="CAI6040156.1"/>
    </source>
</evidence>
<name>A0AA35LR15_9HYPO</name>
<keyword evidence="3" id="KW-1185">Reference proteome</keyword>
<evidence type="ECO:0000256" key="1">
    <source>
        <dbReference type="SAM" id="MobiDB-lite"/>
    </source>
</evidence>
<feature type="region of interest" description="Disordered" evidence="1">
    <location>
        <begin position="119"/>
        <end position="203"/>
    </location>
</feature>
<sequence>MAFEDNLRLQLRARLDEFVNRARSVIATDTPTETYQFQCQSLDSRMQQEIGRIREDITPLDYQKQTQKMMQLGIEKARLIQEHKDTFPAKQEEWLQNVASAIAGFSKEYLTLDFVSANECSSQGNDPPSESNSEISSQARGSLEDTTVCPRSMVSPLPESSQSPARESTRHLEAEENQTNSAPLESNRPRRASTMNKRPFSETPWFEPVPRTVTTIPFDDVYQDGQAEIKYTIIECEHSLTTDASVKGRWWILRCEEHVLHYAFAKRGNRSGPTRHLLQTHGEDSPDCETNRHIDVFGVLVLGCTAELAKKNNDDVEAAISNGYDPKTAANFEPVNVRKRRKTSSESEGASGNQPILDPDFGKLYMARWGTQMFAVALLPLRKLSTLIPRREMGVLMKAPPKCYNYDKETGLLSRWAPGFEDGGPKVKQRTFPVRCFDNTEEIGQCSFALVKVSSLHELDMSRVSPQYHAVVQEYEEKFLERDARFNDSDYSDGMSDTSRLQTPETTEDAAIAEQLQGEIPSVDPQNSAPFTKSARPGRKSRGKRRKRRYTFDDDSVKHYTLCSML</sequence>
<dbReference type="EMBL" id="CABFNP030000530">
    <property type="protein sequence ID" value="CAI6040156.1"/>
    <property type="molecule type" value="Genomic_DNA"/>
</dbReference>
<gene>
    <name evidence="2" type="ORF">CCHLO57077_00017891</name>
</gene>
<feature type="non-terminal residue" evidence="2">
    <location>
        <position position="566"/>
    </location>
</feature>
<feature type="compositionally biased region" description="Polar residues" evidence="1">
    <location>
        <begin position="495"/>
        <end position="505"/>
    </location>
</feature>
<feature type="compositionally biased region" description="Polar residues" evidence="1">
    <location>
        <begin position="119"/>
        <end position="140"/>
    </location>
</feature>
<organism evidence="2 3">
    <name type="scientific">Clonostachys chloroleuca</name>
    <dbReference type="NCBI Taxonomy" id="1926264"/>
    <lineage>
        <taxon>Eukaryota</taxon>
        <taxon>Fungi</taxon>
        <taxon>Dikarya</taxon>
        <taxon>Ascomycota</taxon>
        <taxon>Pezizomycotina</taxon>
        <taxon>Sordariomycetes</taxon>
        <taxon>Hypocreomycetidae</taxon>
        <taxon>Hypocreales</taxon>
        <taxon>Bionectriaceae</taxon>
        <taxon>Clonostachys</taxon>
    </lineage>
</organism>
<dbReference type="Proteomes" id="UP001160390">
    <property type="component" value="Unassembled WGS sequence"/>
</dbReference>
<reference evidence="2" key="1">
    <citation type="submission" date="2023-01" db="EMBL/GenBank/DDBJ databases">
        <authorList>
            <person name="Piombo E."/>
        </authorList>
    </citation>
    <scope>NUCLEOTIDE SEQUENCE</scope>
</reference>
<feature type="region of interest" description="Disordered" evidence="1">
    <location>
        <begin position="331"/>
        <end position="354"/>
    </location>
</feature>
<accession>A0AA35LR15</accession>
<feature type="region of interest" description="Disordered" evidence="1">
    <location>
        <begin position="486"/>
        <end position="506"/>
    </location>
</feature>
<protein>
    <submittedName>
        <fullName evidence="2">Uncharacterized protein</fullName>
    </submittedName>
</protein>
<proteinExistence type="predicted"/>
<dbReference type="AlphaFoldDB" id="A0AA35LR15"/>
<evidence type="ECO:0000313" key="3">
    <source>
        <dbReference type="Proteomes" id="UP001160390"/>
    </source>
</evidence>